<gene>
    <name evidence="1" type="ORF">D8674_026881</name>
</gene>
<proteinExistence type="predicted"/>
<reference evidence="1 2" key="1">
    <citation type="submission" date="2019-09" db="EMBL/GenBank/DDBJ databases">
        <authorList>
            <person name="Ou C."/>
        </authorList>
    </citation>
    <scope>NUCLEOTIDE SEQUENCE [LARGE SCALE GENOMIC DNA]</scope>
    <source>
        <strain evidence="1">S2</strain>
        <tissue evidence="1">Leaf</tissue>
    </source>
</reference>
<reference evidence="2" key="2">
    <citation type="submission" date="2019-10" db="EMBL/GenBank/DDBJ databases">
        <title>A de novo genome assembly of a pear dwarfing rootstock.</title>
        <authorList>
            <person name="Wang F."/>
            <person name="Wang J."/>
            <person name="Li S."/>
            <person name="Zhang Y."/>
            <person name="Fang M."/>
            <person name="Ma L."/>
            <person name="Zhao Y."/>
            <person name="Jiang S."/>
        </authorList>
    </citation>
    <scope>NUCLEOTIDE SEQUENCE [LARGE SCALE GENOMIC DNA]</scope>
</reference>
<comment type="caution">
    <text evidence="1">The sequence shown here is derived from an EMBL/GenBank/DDBJ whole genome shotgun (WGS) entry which is preliminary data.</text>
</comment>
<organism evidence="1 2">
    <name type="scientific">Pyrus ussuriensis x Pyrus communis</name>
    <dbReference type="NCBI Taxonomy" id="2448454"/>
    <lineage>
        <taxon>Eukaryota</taxon>
        <taxon>Viridiplantae</taxon>
        <taxon>Streptophyta</taxon>
        <taxon>Embryophyta</taxon>
        <taxon>Tracheophyta</taxon>
        <taxon>Spermatophyta</taxon>
        <taxon>Magnoliopsida</taxon>
        <taxon>eudicotyledons</taxon>
        <taxon>Gunneridae</taxon>
        <taxon>Pentapetalae</taxon>
        <taxon>rosids</taxon>
        <taxon>fabids</taxon>
        <taxon>Rosales</taxon>
        <taxon>Rosaceae</taxon>
        <taxon>Amygdaloideae</taxon>
        <taxon>Maleae</taxon>
        <taxon>Pyrus</taxon>
    </lineage>
</organism>
<accession>A0A5N5IAR2</accession>
<protein>
    <submittedName>
        <fullName evidence="1">Pentatricopeptide repeat-containing protein</fullName>
    </submittedName>
</protein>
<reference evidence="1 2" key="3">
    <citation type="submission" date="2019-11" db="EMBL/GenBank/DDBJ databases">
        <title>A de novo genome assembly of a pear dwarfing rootstock.</title>
        <authorList>
            <person name="Wang F."/>
            <person name="Wang J."/>
            <person name="Li S."/>
            <person name="Zhang Y."/>
            <person name="Fang M."/>
            <person name="Ma L."/>
            <person name="Zhao Y."/>
            <person name="Jiang S."/>
        </authorList>
    </citation>
    <scope>NUCLEOTIDE SEQUENCE [LARGE SCALE GENOMIC DNA]</scope>
    <source>
        <strain evidence="1">S2</strain>
        <tissue evidence="1">Leaf</tissue>
    </source>
</reference>
<dbReference type="AlphaFoldDB" id="A0A5N5IAR2"/>
<name>A0A5N5IAR2_9ROSA</name>
<dbReference type="EMBL" id="SMOL01000004">
    <property type="protein sequence ID" value="KAB2636347.1"/>
    <property type="molecule type" value="Genomic_DNA"/>
</dbReference>
<evidence type="ECO:0000313" key="1">
    <source>
        <dbReference type="EMBL" id="KAB2636347.1"/>
    </source>
</evidence>
<evidence type="ECO:0000313" key="2">
    <source>
        <dbReference type="Proteomes" id="UP000327157"/>
    </source>
</evidence>
<dbReference type="Proteomes" id="UP000327157">
    <property type="component" value="Chromosome 5"/>
</dbReference>
<keyword evidence="2" id="KW-1185">Reference proteome</keyword>
<sequence>MGVPGCLGNVDSSYLQKTPLKNVKKKLDCKNNVKAYINIVMEALSDAINKTHLRFFPFI</sequence>